<protein>
    <recommendedName>
        <fullName evidence="5">SMODS-associating 2TM beta-strand rich effector domain-containing protein</fullName>
    </recommendedName>
</protein>
<evidence type="ECO:0000313" key="4">
    <source>
        <dbReference type="Proteomes" id="UP001597391"/>
    </source>
</evidence>
<feature type="transmembrane region" description="Helical" evidence="2">
    <location>
        <begin position="12"/>
        <end position="29"/>
    </location>
</feature>
<evidence type="ECO:0000256" key="2">
    <source>
        <dbReference type="SAM" id="Phobius"/>
    </source>
</evidence>
<keyword evidence="2" id="KW-0472">Membrane</keyword>
<evidence type="ECO:0000256" key="1">
    <source>
        <dbReference type="SAM" id="MobiDB-lite"/>
    </source>
</evidence>
<proteinExistence type="predicted"/>
<keyword evidence="2" id="KW-0812">Transmembrane</keyword>
<dbReference type="EMBL" id="JBHUOP010000004">
    <property type="protein sequence ID" value="MFD2840990.1"/>
    <property type="molecule type" value="Genomic_DNA"/>
</dbReference>
<accession>A0ABW5XG94</accession>
<dbReference type="RefSeq" id="WP_377466917.1">
    <property type="nucleotide sequence ID" value="NZ_JBHUOP010000004.1"/>
</dbReference>
<comment type="caution">
    <text evidence="3">The sequence shown here is derived from an EMBL/GenBank/DDBJ whole genome shotgun (WGS) entry which is preliminary data.</text>
</comment>
<evidence type="ECO:0008006" key="5">
    <source>
        <dbReference type="Google" id="ProtNLM"/>
    </source>
</evidence>
<gene>
    <name evidence="3" type="ORF">ACFSYH_10465</name>
</gene>
<name>A0ABW5XG94_9MICO</name>
<evidence type="ECO:0000313" key="3">
    <source>
        <dbReference type="EMBL" id="MFD2840990.1"/>
    </source>
</evidence>
<organism evidence="3 4">
    <name type="scientific">Populibacterium corticicola</name>
    <dbReference type="NCBI Taxonomy" id="1812826"/>
    <lineage>
        <taxon>Bacteria</taxon>
        <taxon>Bacillati</taxon>
        <taxon>Actinomycetota</taxon>
        <taxon>Actinomycetes</taxon>
        <taxon>Micrococcales</taxon>
        <taxon>Jonesiaceae</taxon>
        <taxon>Populibacterium</taxon>
    </lineage>
</organism>
<dbReference type="Proteomes" id="UP001597391">
    <property type="component" value="Unassembled WGS sequence"/>
</dbReference>
<keyword evidence="2" id="KW-1133">Transmembrane helix</keyword>
<keyword evidence="4" id="KW-1185">Reference proteome</keyword>
<reference evidence="4" key="1">
    <citation type="journal article" date="2019" name="Int. J. Syst. Evol. Microbiol.">
        <title>The Global Catalogue of Microorganisms (GCM) 10K type strain sequencing project: providing services to taxonomists for standard genome sequencing and annotation.</title>
        <authorList>
            <consortium name="The Broad Institute Genomics Platform"/>
            <consortium name="The Broad Institute Genome Sequencing Center for Infectious Disease"/>
            <person name="Wu L."/>
            <person name="Ma J."/>
        </authorList>
    </citation>
    <scope>NUCLEOTIDE SEQUENCE [LARGE SCALE GENOMIC DNA]</scope>
    <source>
        <strain evidence="4">KCTC 33576</strain>
    </source>
</reference>
<feature type="region of interest" description="Disordered" evidence="1">
    <location>
        <begin position="163"/>
        <end position="182"/>
    </location>
</feature>
<sequence>MPEALESLTSFLALAVSITSLWVSTVMWTRQRKKVVWYATKDLLVSDVAPQTAVPYALNLLNVGEGTAYAVSMTTTGEVKAGFLDHHEGHVKNAQPEHGVKGRVEPDENIIVAYWWADQSFSSSPSFAGDGTITICWSQSPALRERHYQQTFTFKHAKVSSGEILRRSKHKRKADLRSSSIN</sequence>